<evidence type="ECO:0000313" key="3">
    <source>
        <dbReference type="Proteomes" id="UP000237811"/>
    </source>
</evidence>
<reference evidence="2 3" key="1">
    <citation type="submission" date="2018-03" db="EMBL/GenBank/DDBJ databases">
        <authorList>
            <person name="Nguyen K."/>
            <person name="Fouts D."/>
            <person name="Sutton G."/>
        </authorList>
    </citation>
    <scope>NUCLEOTIDE SEQUENCE [LARGE SCALE GENOMIC DNA]</scope>
    <source>
        <strain evidence="2 3">AU14328</strain>
    </source>
</reference>
<dbReference type="EMBL" id="PVFR01000016">
    <property type="protein sequence ID" value="PRE53670.1"/>
    <property type="molecule type" value="Genomic_DNA"/>
</dbReference>
<dbReference type="RefSeq" id="WP_105776189.1">
    <property type="nucleotide sequence ID" value="NZ_PVFQ01000003.1"/>
</dbReference>
<dbReference type="Proteomes" id="UP000237811">
    <property type="component" value="Unassembled WGS sequence"/>
</dbReference>
<keyword evidence="2" id="KW-0503">Monooxygenase</keyword>
<evidence type="ECO:0000313" key="2">
    <source>
        <dbReference type="EMBL" id="PRE53670.1"/>
    </source>
</evidence>
<comment type="caution">
    <text evidence="2">The sequence shown here is derived from an EMBL/GenBank/DDBJ whole genome shotgun (WGS) entry which is preliminary data.</text>
</comment>
<feature type="domain" description="ABM" evidence="1">
    <location>
        <begin position="2"/>
        <end position="94"/>
    </location>
</feature>
<name>A0AB37AZ12_9BURK</name>
<keyword evidence="2" id="KW-0560">Oxidoreductase</keyword>
<proteinExistence type="predicted"/>
<accession>A0AB37AZ12</accession>
<dbReference type="Pfam" id="PF03992">
    <property type="entry name" value="ABM"/>
    <property type="match status" value="1"/>
</dbReference>
<dbReference type="SUPFAM" id="SSF54909">
    <property type="entry name" value="Dimeric alpha+beta barrel"/>
    <property type="match status" value="1"/>
</dbReference>
<protein>
    <submittedName>
        <fullName evidence="2">Antibiotic biosynthesis monooxygenase</fullName>
    </submittedName>
</protein>
<organism evidence="2 3">
    <name type="scientific">Burkholderia multivorans</name>
    <dbReference type="NCBI Taxonomy" id="87883"/>
    <lineage>
        <taxon>Bacteria</taxon>
        <taxon>Pseudomonadati</taxon>
        <taxon>Pseudomonadota</taxon>
        <taxon>Betaproteobacteria</taxon>
        <taxon>Burkholderiales</taxon>
        <taxon>Burkholderiaceae</taxon>
        <taxon>Burkholderia</taxon>
        <taxon>Burkholderia cepacia complex</taxon>
    </lineage>
</organism>
<dbReference type="PROSITE" id="PS51725">
    <property type="entry name" value="ABM"/>
    <property type="match status" value="1"/>
</dbReference>
<dbReference type="GO" id="GO:0004497">
    <property type="term" value="F:monooxygenase activity"/>
    <property type="evidence" value="ECO:0007669"/>
    <property type="project" value="UniProtKB-KW"/>
</dbReference>
<gene>
    <name evidence="2" type="ORF">C6P99_05160</name>
</gene>
<dbReference type="InterPro" id="IPR007138">
    <property type="entry name" value="ABM_dom"/>
</dbReference>
<dbReference type="AlphaFoldDB" id="A0AB37AZ12"/>
<dbReference type="InterPro" id="IPR011008">
    <property type="entry name" value="Dimeric_a/b-barrel"/>
</dbReference>
<dbReference type="Gene3D" id="3.30.70.100">
    <property type="match status" value="1"/>
</dbReference>
<evidence type="ECO:0000259" key="1">
    <source>
        <dbReference type="PROSITE" id="PS51725"/>
    </source>
</evidence>
<sequence>MLVRISEIEVFSQRLEEYRRILNEEAAASMRVEPGVLCIFPMAQKDSPTHIRILEIYASREAYDAHIQSPHFQKYKGSTLEMVKSLRLVDMGSLDADAMPLIFKKTEARP</sequence>